<dbReference type="OrthoDB" id="2130367at2759"/>
<dbReference type="Gene3D" id="2.60.120.260">
    <property type="entry name" value="Galactose-binding domain-like"/>
    <property type="match status" value="1"/>
</dbReference>
<evidence type="ECO:0000259" key="2">
    <source>
        <dbReference type="Pfam" id="PF14683"/>
    </source>
</evidence>
<reference evidence="4" key="1">
    <citation type="journal article" date="2019" name="Curr. Biol.">
        <title>Genome Sequence of Striga asiatica Provides Insight into the Evolution of Plant Parasitism.</title>
        <authorList>
            <person name="Yoshida S."/>
            <person name="Kim S."/>
            <person name="Wafula E.K."/>
            <person name="Tanskanen J."/>
            <person name="Kim Y.M."/>
            <person name="Honaas L."/>
            <person name="Yang Z."/>
            <person name="Spallek T."/>
            <person name="Conn C.E."/>
            <person name="Ichihashi Y."/>
            <person name="Cheong K."/>
            <person name="Cui S."/>
            <person name="Der J.P."/>
            <person name="Gundlach H."/>
            <person name="Jiao Y."/>
            <person name="Hori C."/>
            <person name="Ishida J.K."/>
            <person name="Kasahara H."/>
            <person name="Kiba T."/>
            <person name="Kim M.S."/>
            <person name="Koo N."/>
            <person name="Laohavisit A."/>
            <person name="Lee Y.H."/>
            <person name="Lumba S."/>
            <person name="McCourt P."/>
            <person name="Mortimer J.C."/>
            <person name="Mutuku J.M."/>
            <person name="Nomura T."/>
            <person name="Sasaki-Sekimoto Y."/>
            <person name="Seto Y."/>
            <person name="Wang Y."/>
            <person name="Wakatake T."/>
            <person name="Sakakibara H."/>
            <person name="Demura T."/>
            <person name="Yamaguchi S."/>
            <person name="Yoneyama K."/>
            <person name="Manabe R.I."/>
            <person name="Nelson D.C."/>
            <person name="Schulman A.H."/>
            <person name="Timko M.P."/>
            <person name="dePamphilis C.W."/>
            <person name="Choi D."/>
            <person name="Shirasu K."/>
        </authorList>
    </citation>
    <scope>NUCLEOTIDE SEQUENCE [LARGE SCALE GENOMIC DNA]</scope>
    <source>
        <strain evidence="4">cv. UVA1</strain>
    </source>
</reference>
<dbReference type="SUPFAM" id="SSF49785">
    <property type="entry name" value="Galactose-binding domain-like"/>
    <property type="match status" value="1"/>
</dbReference>
<dbReference type="InterPro" id="IPR008979">
    <property type="entry name" value="Galactose-bd-like_sf"/>
</dbReference>
<evidence type="ECO:0000313" key="3">
    <source>
        <dbReference type="EMBL" id="GER34521.1"/>
    </source>
</evidence>
<dbReference type="Pfam" id="PF06045">
    <property type="entry name" value="Rhamnogal_lyase"/>
    <property type="match status" value="1"/>
</dbReference>
<dbReference type="Proteomes" id="UP000325081">
    <property type="component" value="Unassembled WGS sequence"/>
</dbReference>
<dbReference type="InterPro" id="IPR010325">
    <property type="entry name" value="Rhamnogal_lyase"/>
</dbReference>
<accession>A0A5A7PPI4</accession>
<evidence type="ECO:0000313" key="4">
    <source>
        <dbReference type="Proteomes" id="UP000325081"/>
    </source>
</evidence>
<dbReference type="EMBL" id="BKCP01004905">
    <property type="protein sequence ID" value="GER34521.1"/>
    <property type="molecule type" value="Genomic_DNA"/>
</dbReference>
<dbReference type="InterPro" id="IPR051850">
    <property type="entry name" value="Polysacch_Lyase_4"/>
</dbReference>
<evidence type="ECO:0000256" key="1">
    <source>
        <dbReference type="SAM" id="SignalP"/>
    </source>
</evidence>
<feature type="signal peptide" evidence="1">
    <location>
        <begin position="1"/>
        <end position="28"/>
    </location>
</feature>
<dbReference type="PANTHER" id="PTHR32018">
    <property type="entry name" value="RHAMNOGALACTURONATE LYASE FAMILY PROTEIN"/>
    <property type="match status" value="1"/>
</dbReference>
<keyword evidence="4" id="KW-1185">Reference proteome</keyword>
<keyword evidence="1" id="KW-0732">Signal</keyword>
<feature type="chain" id="PRO_5022672975" evidence="1">
    <location>
        <begin position="29"/>
        <end position="519"/>
    </location>
</feature>
<organism evidence="3 4">
    <name type="scientific">Striga asiatica</name>
    <name type="common">Asiatic witchweed</name>
    <name type="synonym">Buchnera asiatica</name>
    <dbReference type="NCBI Taxonomy" id="4170"/>
    <lineage>
        <taxon>Eukaryota</taxon>
        <taxon>Viridiplantae</taxon>
        <taxon>Streptophyta</taxon>
        <taxon>Embryophyta</taxon>
        <taxon>Tracheophyta</taxon>
        <taxon>Spermatophyta</taxon>
        <taxon>Magnoliopsida</taxon>
        <taxon>eudicotyledons</taxon>
        <taxon>Gunneridae</taxon>
        <taxon>Pentapetalae</taxon>
        <taxon>asterids</taxon>
        <taxon>lamiids</taxon>
        <taxon>Lamiales</taxon>
        <taxon>Orobanchaceae</taxon>
        <taxon>Buchnereae</taxon>
        <taxon>Striga</taxon>
    </lineage>
</organism>
<gene>
    <name evidence="3" type="ORF">STAS_10746</name>
</gene>
<proteinExistence type="predicted"/>
<dbReference type="CDD" id="cd10317">
    <property type="entry name" value="RGL4_C"/>
    <property type="match status" value="1"/>
</dbReference>
<dbReference type="AlphaFoldDB" id="A0A5A7PPI4"/>
<dbReference type="InterPro" id="IPR029411">
    <property type="entry name" value="RG-lyase_III"/>
</dbReference>
<name>A0A5A7PPI4_STRAF</name>
<comment type="caution">
    <text evidence="3">The sequence shown here is derived from an EMBL/GenBank/DDBJ whole genome shotgun (WGS) entry which is preliminary data.</text>
</comment>
<dbReference type="Pfam" id="PF14683">
    <property type="entry name" value="CBM-like"/>
    <property type="match status" value="1"/>
</dbReference>
<protein>
    <submittedName>
        <fullName evidence="3">Rhamnogalacturonate lyase</fullName>
    </submittedName>
</protein>
<sequence>MRKAIRNSMLVGWLAIVLALSLIIGCVAHNANRSAAQSGKWSHSPLKLRILHHHVVMDNGIVNLKLTKPTGLISGIAYRGVKNVLEYKNKETKRGYWDIVWRRPEKNISNFDVLHSTSFRVISHTKEHIEVSFMTEWNEELAESGYPLNIDKRFIMISGASGFYTYAIFEHKKGWPDLNIDEARIAFKLNQIIHVHGWISVHPHIGFWVITPSDEFRAGGPVKPDLTSHAGPTSLAMSAETEKWPYDFPLSHDFPHSNQRGTLIGRLLVNDWYINKDPLPAKSAYVGLARPGDIGSWQDDAELVYHPPRNGPTLWEIGIPDRMASEFYIPDPNPDFTNKLYINHAEKFRQYGLWDRYTDLYPTDDLTYLVGVSDYKKDWFYAHVNRKTDKNEYTPTTWKIVFDLENVARKDSYTLRIALASATLAEIQMWINDPYKRQPHFTTGQIGKDNAIARHGNHGMYWLFSVDLSGLQLVNGKNIIYLKQSRGRNPFIGVMYDYIRLEGPYPNNEPSPEVLLYDS</sequence>
<keyword evidence="3" id="KW-0456">Lyase</keyword>
<dbReference type="PANTHER" id="PTHR32018:SF18">
    <property type="entry name" value="RHAMNOGALACTURONAN ENDOLYASE"/>
    <property type="match status" value="1"/>
</dbReference>
<dbReference type="GO" id="GO:0016829">
    <property type="term" value="F:lyase activity"/>
    <property type="evidence" value="ECO:0007669"/>
    <property type="project" value="UniProtKB-KW"/>
</dbReference>
<dbReference type="PROSITE" id="PS51257">
    <property type="entry name" value="PROKAR_LIPOPROTEIN"/>
    <property type="match status" value="1"/>
</dbReference>
<feature type="domain" description="Rhamnogalacturonan lyase" evidence="2">
    <location>
        <begin position="313"/>
        <end position="501"/>
    </location>
</feature>